<dbReference type="Proteomes" id="UP000663918">
    <property type="component" value="Chromosome"/>
</dbReference>
<evidence type="ECO:0000256" key="7">
    <source>
        <dbReference type="ARBA" id="ARBA00023204"/>
    </source>
</evidence>
<evidence type="ECO:0000256" key="4">
    <source>
        <dbReference type="ARBA" id="ARBA00022603"/>
    </source>
</evidence>
<keyword evidence="12" id="KW-1185">Reference proteome</keyword>
<comment type="catalytic activity">
    <reaction evidence="1">
        <text>a 4-O-methyl-thymidine in DNA + L-cysteinyl-[protein] = a thymidine in DNA + S-methyl-L-cysteinyl-[protein]</text>
        <dbReference type="Rhea" id="RHEA:53428"/>
        <dbReference type="Rhea" id="RHEA-COMP:10131"/>
        <dbReference type="Rhea" id="RHEA-COMP:10132"/>
        <dbReference type="Rhea" id="RHEA-COMP:13555"/>
        <dbReference type="Rhea" id="RHEA-COMP:13556"/>
        <dbReference type="ChEBI" id="CHEBI:29950"/>
        <dbReference type="ChEBI" id="CHEBI:82612"/>
        <dbReference type="ChEBI" id="CHEBI:137386"/>
        <dbReference type="ChEBI" id="CHEBI:137387"/>
        <dbReference type="EC" id="2.1.1.63"/>
    </reaction>
</comment>
<keyword evidence="4" id="KW-0489">Methyltransferase</keyword>
<keyword evidence="6" id="KW-0227">DNA damage</keyword>
<dbReference type="FunFam" id="1.10.10.10:FF:000214">
    <property type="entry name" value="Methylated-DNA--protein-cysteine methyltransferase"/>
    <property type="match status" value="1"/>
</dbReference>
<gene>
    <name evidence="11" type="ORF">IFJ75_13100</name>
</gene>
<dbReference type="KEGG" id="bgoe:IFJ75_13100"/>
<dbReference type="GO" id="GO:0003908">
    <property type="term" value="F:methylated-DNA-[protein]-cysteine S-methyltransferase activity"/>
    <property type="evidence" value="ECO:0007669"/>
    <property type="project" value="UniProtKB-EC"/>
</dbReference>
<comment type="catalytic activity">
    <reaction evidence="8">
        <text>a 6-O-methyl-2'-deoxyguanosine in DNA + L-cysteinyl-[protein] = S-methyl-L-cysteinyl-[protein] + a 2'-deoxyguanosine in DNA</text>
        <dbReference type="Rhea" id="RHEA:24000"/>
        <dbReference type="Rhea" id="RHEA-COMP:10131"/>
        <dbReference type="Rhea" id="RHEA-COMP:10132"/>
        <dbReference type="Rhea" id="RHEA-COMP:11367"/>
        <dbReference type="Rhea" id="RHEA-COMP:11368"/>
        <dbReference type="ChEBI" id="CHEBI:29950"/>
        <dbReference type="ChEBI" id="CHEBI:82612"/>
        <dbReference type="ChEBI" id="CHEBI:85445"/>
        <dbReference type="ChEBI" id="CHEBI:85448"/>
        <dbReference type="EC" id="2.1.1.63"/>
    </reaction>
</comment>
<reference evidence="11" key="1">
    <citation type="submission" date="2020-09" db="EMBL/GenBank/DDBJ databases">
        <title>Brevundimonas sp. LVF2 isolated from a puddle in Goettingen, Germany.</title>
        <authorList>
            <person name="Friedrich I."/>
            <person name="Klassen A."/>
            <person name="Hannes N."/>
            <person name="Schneider D."/>
            <person name="Hertel R."/>
            <person name="Daniel R."/>
        </authorList>
    </citation>
    <scope>NUCLEOTIDE SEQUENCE</scope>
    <source>
        <strain evidence="11">LVF2</strain>
    </source>
</reference>
<dbReference type="InterPro" id="IPR008332">
    <property type="entry name" value="MethylG_MeTrfase_N"/>
</dbReference>
<evidence type="ECO:0000313" key="11">
    <source>
        <dbReference type="EMBL" id="QTC90215.1"/>
    </source>
</evidence>
<dbReference type="InterPro" id="IPR014048">
    <property type="entry name" value="MethylDNA_cys_MeTrfase_DNA-bd"/>
</dbReference>
<accession>A0A975BZ63</accession>
<protein>
    <recommendedName>
        <fullName evidence="3">methylated-DNA--[protein]-cysteine S-methyltransferase</fullName>
        <ecNumber evidence="3">2.1.1.63</ecNumber>
    </recommendedName>
</protein>
<evidence type="ECO:0000256" key="1">
    <source>
        <dbReference type="ARBA" id="ARBA00001286"/>
    </source>
</evidence>
<name>A0A975BZ63_9CAUL</name>
<evidence type="ECO:0000256" key="3">
    <source>
        <dbReference type="ARBA" id="ARBA00011918"/>
    </source>
</evidence>
<organism evidence="11 12">
    <name type="scientific">Brevundimonas goettingensis</name>
    <dbReference type="NCBI Taxonomy" id="2774190"/>
    <lineage>
        <taxon>Bacteria</taxon>
        <taxon>Pseudomonadati</taxon>
        <taxon>Pseudomonadota</taxon>
        <taxon>Alphaproteobacteria</taxon>
        <taxon>Caulobacterales</taxon>
        <taxon>Caulobacteraceae</taxon>
        <taxon>Brevundimonas</taxon>
    </lineage>
</organism>
<feature type="domain" description="Methylated-DNA-[protein]-cysteine S-methyltransferase DNA binding" evidence="9">
    <location>
        <begin position="92"/>
        <end position="173"/>
    </location>
</feature>
<evidence type="ECO:0000313" key="12">
    <source>
        <dbReference type="Proteomes" id="UP000663918"/>
    </source>
</evidence>
<dbReference type="NCBIfam" id="TIGR00589">
    <property type="entry name" value="ogt"/>
    <property type="match status" value="1"/>
</dbReference>
<dbReference type="RefSeq" id="WP_207868636.1">
    <property type="nucleotide sequence ID" value="NZ_CP062222.1"/>
</dbReference>
<feature type="domain" description="Methylguanine DNA methyltransferase ribonuclease-like" evidence="10">
    <location>
        <begin position="6"/>
        <end position="80"/>
    </location>
</feature>
<evidence type="ECO:0000259" key="10">
    <source>
        <dbReference type="Pfam" id="PF02870"/>
    </source>
</evidence>
<evidence type="ECO:0000256" key="5">
    <source>
        <dbReference type="ARBA" id="ARBA00022679"/>
    </source>
</evidence>
<keyword evidence="7" id="KW-0234">DNA repair</keyword>
<sequence>MSLTFYRAIIDSPIQPLAIAFDEAGALRALSFEAKGDSLRATMAREYPGVALVEAPVPAAMAEAFAAYFAGDRAALERIPWSLEGAAGEGGFQARVWVELTRVPAGQTISYAEMAKRAGGSGPEAARAAGVALNRNPIALVLACHRVVGADGAMTGFGGGLERKTWLLRHEGALLI</sequence>
<evidence type="ECO:0000259" key="9">
    <source>
        <dbReference type="Pfam" id="PF01035"/>
    </source>
</evidence>
<dbReference type="GO" id="GO:0006281">
    <property type="term" value="P:DNA repair"/>
    <property type="evidence" value="ECO:0007669"/>
    <property type="project" value="UniProtKB-KW"/>
</dbReference>
<dbReference type="Pfam" id="PF02870">
    <property type="entry name" value="Methyltransf_1N"/>
    <property type="match status" value="1"/>
</dbReference>
<dbReference type="InterPro" id="IPR036217">
    <property type="entry name" value="MethylDNA_cys_MeTrfase_DNAb"/>
</dbReference>
<comment type="similarity">
    <text evidence="2">Belongs to the MGMT family.</text>
</comment>
<evidence type="ECO:0000256" key="6">
    <source>
        <dbReference type="ARBA" id="ARBA00022763"/>
    </source>
</evidence>
<evidence type="ECO:0000256" key="8">
    <source>
        <dbReference type="ARBA" id="ARBA00049348"/>
    </source>
</evidence>
<dbReference type="SUPFAM" id="SSF46767">
    <property type="entry name" value="Methylated DNA-protein cysteine methyltransferase, C-terminal domain"/>
    <property type="match status" value="1"/>
</dbReference>
<dbReference type="Pfam" id="PF01035">
    <property type="entry name" value="DNA_binding_1"/>
    <property type="match status" value="1"/>
</dbReference>
<keyword evidence="5" id="KW-0808">Transferase</keyword>
<dbReference type="PANTHER" id="PTHR10815:SF5">
    <property type="entry name" value="METHYLATED-DNA--PROTEIN-CYSTEINE METHYLTRANSFERASE"/>
    <property type="match status" value="1"/>
</dbReference>
<dbReference type="GO" id="GO:0032259">
    <property type="term" value="P:methylation"/>
    <property type="evidence" value="ECO:0007669"/>
    <property type="project" value="UniProtKB-KW"/>
</dbReference>
<dbReference type="CDD" id="cd06445">
    <property type="entry name" value="ATase"/>
    <property type="match status" value="1"/>
</dbReference>
<dbReference type="InterPro" id="IPR036388">
    <property type="entry name" value="WH-like_DNA-bd_sf"/>
</dbReference>
<proteinExistence type="inferred from homology"/>
<dbReference type="AlphaFoldDB" id="A0A975BZ63"/>
<dbReference type="EC" id="2.1.1.63" evidence="3"/>
<dbReference type="EMBL" id="CP062222">
    <property type="protein sequence ID" value="QTC90215.1"/>
    <property type="molecule type" value="Genomic_DNA"/>
</dbReference>
<dbReference type="Gene3D" id="1.10.10.10">
    <property type="entry name" value="Winged helix-like DNA-binding domain superfamily/Winged helix DNA-binding domain"/>
    <property type="match status" value="1"/>
</dbReference>
<dbReference type="PANTHER" id="PTHR10815">
    <property type="entry name" value="METHYLATED-DNA--PROTEIN-CYSTEINE METHYLTRANSFERASE"/>
    <property type="match status" value="1"/>
</dbReference>
<evidence type="ECO:0000256" key="2">
    <source>
        <dbReference type="ARBA" id="ARBA00008711"/>
    </source>
</evidence>